<accession>A0A6N3G6Q5</accession>
<evidence type="ECO:0000256" key="1">
    <source>
        <dbReference type="ARBA" id="ARBA00022448"/>
    </source>
</evidence>
<dbReference type="SUPFAM" id="SSF52540">
    <property type="entry name" value="P-loop containing nucleoside triphosphate hydrolases"/>
    <property type="match status" value="1"/>
</dbReference>
<dbReference type="InterPro" id="IPR003593">
    <property type="entry name" value="AAA+_ATPase"/>
</dbReference>
<evidence type="ECO:0000256" key="3">
    <source>
        <dbReference type="ARBA" id="ARBA00022840"/>
    </source>
</evidence>
<dbReference type="InterPro" id="IPR027417">
    <property type="entry name" value="P-loop_NTPase"/>
</dbReference>
<evidence type="ECO:0000313" key="5">
    <source>
        <dbReference type="EMBL" id="VYU60417.1"/>
    </source>
</evidence>
<gene>
    <name evidence="5" type="primary">ecsA_1</name>
    <name evidence="5" type="ORF">ECLFYP2_00767</name>
</gene>
<reference evidence="5" key="1">
    <citation type="submission" date="2019-11" db="EMBL/GenBank/DDBJ databases">
        <authorList>
            <person name="Feng L."/>
        </authorList>
    </citation>
    <scope>NUCLEOTIDE SEQUENCE</scope>
    <source>
        <strain evidence="5">ECasseliflavusLFYP2</strain>
    </source>
</reference>
<dbReference type="PANTHER" id="PTHR42939">
    <property type="entry name" value="ABC TRANSPORTER ATP-BINDING PROTEIN ALBC-RELATED"/>
    <property type="match status" value="1"/>
</dbReference>
<dbReference type="InterPro" id="IPR017871">
    <property type="entry name" value="ABC_transporter-like_CS"/>
</dbReference>
<dbReference type="InterPro" id="IPR003439">
    <property type="entry name" value="ABC_transporter-like_ATP-bd"/>
</dbReference>
<dbReference type="RefSeq" id="WP_421758540.1">
    <property type="nucleotide sequence ID" value="NZ_CACRTX010000018.1"/>
</dbReference>
<dbReference type="PROSITE" id="PS00211">
    <property type="entry name" value="ABC_TRANSPORTER_1"/>
    <property type="match status" value="1"/>
</dbReference>
<keyword evidence="2" id="KW-0547">Nucleotide-binding</keyword>
<dbReference type="Gene3D" id="3.40.50.300">
    <property type="entry name" value="P-loop containing nucleotide triphosphate hydrolases"/>
    <property type="match status" value="1"/>
</dbReference>
<dbReference type="InterPro" id="IPR051782">
    <property type="entry name" value="ABC_Transporter_VariousFunc"/>
</dbReference>
<feature type="domain" description="ABC transporter" evidence="4">
    <location>
        <begin position="2"/>
        <end position="226"/>
    </location>
</feature>
<protein>
    <submittedName>
        <fullName evidence="5">ABC-type transporter ATP-binding protein EcsA</fullName>
    </submittedName>
</protein>
<dbReference type="GO" id="GO:0005524">
    <property type="term" value="F:ATP binding"/>
    <property type="evidence" value="ECO:0007669"/>
    <property type="project" value="UniProtKB-KW"/>
</dbReference>
<proteinExistence type="predicted"/>
<evidence type="ECO:0000259" key="4">
    <source>
        <dbReference type="PROSITE" id="PS50893"/>
    </source>
</evidence>
<evidence type="ECO:0000256" key="2">
    <source>
        <dbReference type="ARBA" id="ARBA00022741"/>
    </source>
</evidence>
<keyword evidence="3 5" id="KW-0067">ATP-binding</keyword>
<sequence>MLNINGLTKKYGDTYIFNDLSTSFTDTGVTLIVGLNGSGKTTFLNAVNRMIEVEKGNIFIDDINSQSVEYKRAITYIPSDFYLPDYMTGREFCNFTFSVYKTFNYSMFNLLIHLYDFEDSIDRLIESYSFGMKKKLQIITSFSLYVKYIFADELISGLDLETQLLTNTIIDFLKNERKIILVTHSLDAMNRYTDDIRILDSGELKTVSSRSEIEEYILKTGVIDDKITTIQEYFHDC</sequence>
<organism evidence="5">
    <name type="scientific">Enterococcus casseliflavus</name>
    <name type="common">Enterococcus flavescens</name>
    <dbReference type="NCBI Taxonomy" id="37734"/>
    <lineage>
        <taxon>Bacteria</taxon>
        <taxon>Bacillati</taxon>
        <taxon>Bacillota</taxon>
        <taxon>Bacilli</taxon>
        <taxon>Lactobacillales</taxon>
        <taxon>Enterococcaceae</taxon>
        <taxon>Enterococcus</taxon>
    </lineage>
</organism>
<name>A0A6N3G6Q5_ENTCA</name>
<dbReference type="AlphaFoldDB" id="A0A6N3G6Q5"/>
<dbReference type="SMART" id="SM00382">
    <property type="entry name" value="AAA"/>
    <property type="match status" value="1"/>
</dbReference>
<dbReference type="PANTHER" id="PTHR42939:SF1">
    <property type="entry name" value="ABC TRANSPORTER ATP-BINDING PROTEIN ALBC-RELATED"/>
    <property type="match status" value="1"/>
</dbReference>
<keyword evidence="1" id="KW-0813">Transport</keyword>
<dbReference type="EMBL" id="CACRTX010000018">
    <property type="protein sequence ID" value="VYU60417.1"/>
    <property type="molecule type" value="Genomic_DNA"/>
</dbReference>
<dbReference type="Pfam" id="PF00005">
    <property type="entry name" value="ABC_tran"/>
    <property type="match status" value="1"/>
</dbReference>
<dbReference type="PROSITE" id="PS50893">
    <property type="entry name" value="ABC_TRANSPORTER_2"/>
    <property type="match status" value="1"/>
</dbReference>
<dbReference type="GO" id="GO:0016887">
    <property type="term" value="F:ATP hydrolysis activity"/>
    <property type="evidence" value="ECO:0007669"/>
    <property type="project" value="InterPro"/>
</dbReference>